<organism evidence="1 2">
    <name type="scientific">Panagrolaimus sp. PS1159</name>
    <dbReference type="NCBI Taxonomy" id="55785"/>
    <lineage>
        <taxon>Eukaryota</taxon>
        <taxon>Metazoa</taxon>
        <taxon>Ecdysozoa</taxon>
        <taxon>Nematoda</taxon>
        <taxon>Chromadorea</taxon>
        <taxon>Rhabditida</taxon>
        <taxon>Tylenchina</taxon>
        <taxon>Panagrolaimomorpha</taxon>
        <taxon>Panagrolaimoidea</taxon>
        <taxon>Panagrolaimidae</taxon>
        <taxon>Panagrolaimus</taxon>
    </lineage>
</organism>
<accession>A0AC35GUC8</accession>
<proteinExistence type="predicted"/>
<sequence>MHVDEEVLKQYVNDALECLKVKFVNNVDDISTAEPKHKVEFAYQQFGEGETIFGYKNLQLTLCYTEATMFPHLIIEHSGKIENSKQEPDDIYKLMEVEIVKDQKDSFENREIFMEKVKEQIKFEPFGAELPTFIHDKENGKKFALFRLDGELTEKEKLYVEHIQSILFYYIEKVEYTDSDDERFMYFMLYEVFENQAKSGRQYRIAGYASYYKYYCHPNMWRLRAAHTFIFPNFRGMGLGAKLLHAVNMDIKKHDDIYDTTLETPAVELTQARDAASVLELIEMEEFSKEKILEPFTKEKAEAARKAWKMYKVAAQRAYEILKYAIVKKKGKDAVAEFRDEVLKRIRKPYDKKDKIYQRMVNSLDPEETEVVVSHEAETMSETQLNQFTDATLESYQLIINRLQKHSDVFCKFL</sequence>
<dbReference type="WBParaSite" id="PS1159_v2.g8607.t1">
    <property type="protein sequence ID" value="PS1159_v2.g8607.t1"/>
    <property type="gene ID" value="PS1159_v2.g8607"/>
</dbReference>
<evidence type="ECO:0000313" key="2">
    <source>
        <dbReference type="WBParaSite" id="PS1159_v2.g8607.t1"/>
    </source>
</evidence>
<evidence type="ECO:0000313" key="1">
    <source>
        <dbReference type="Proteomes" id="UP000887580"/>
    </source>
</evidence>
<dbReference type="Proteomes" id="UP000887580">
    <property type="component" value="Unplaced"/>
</dbReference>
<name>A0AC35GUC8_9BILA</name>
<reference evidence="2" key="1">
    <citation type="submission" date="2022-11" db="UniProtKB">
        <authorList>
            <consortium name="WormBaseParasite"/>
        </authorList>
    </citation>
    <scope>IDENTIFICATION</scope>
</reference>
<protein>
    <submittedName>
        <fullName evidence="2">Histone acetyltransferase type B catalytic subunit</fullName>
    </submittedName>
</protein>